<dbReference type="Pfam" id="PF05954">
    <property type="entry name" value="Phage_GPD"/>
    <property type="match status" value="1"/>
</dbReference>
<evidence type="ECO:0008006" key="3">
    <source>
        <dbReference type="Google" id="ProtNLM"/>
    </source>
</evidence>
<dbReference type="RefSeq" id="WP_245791881.1">
    <property type="nucleotide sequence ID" value="NZ_FQUJ01000006.1"/>
</dbReference>
<proteinExistence type="predicted"/>
<evidence type="ECO:0000313" key="2">
    <source>
        <dbReference type="Proteomes" id="UP000184346"/>
    </source>
</evidence>
<dbReference type="SUPFAM" id="SSF69279">
    <property type="entry name" value="Phage tail proteins"/>
    <property type="match status" value="1"/>
</dbReference>
<dbReference type="PANTHER" id="PTHR35862:SF3">
    <property type="entry name" value="FELS-2 PROPHAGE PROTEIN"/>
    <property type="match status" value="1"/>
</dbReference>
<dbReference type="STRING" id="1121942.SAMN02745148_01562"/>
<dbReference type="Proteomes" id="UP000184346">
    <property type="component" value="Unassembled WGS sequence"/>
</dbReference>
<dbReference type="PANTHER" id="PTHR35862">
    <property type="entry name" value="FELS-2 PROPHAGE PROTEIN"/>
    <property type="match status" value="1"/>
</dbReference>
<name>A0A1M4Y2W5_9GAMM</name>
<protein>
    <recommendedName>
        <fullName evidence="3">Phage late control gene D protein (GPD)</fullName>
    </recommendedName>
</protein>
<gene>
    <name evidence="1" type="ORF">SAMN02745148_01562</name>
</gene>
<reference evidence="1 2" key="1">
    <citation type="submission" date="2016-11" db="EMBL/GenBank/DDBJ databases">
        <authorList>
            <person name="Jaros S."/>
            <person name="Januszkiewicz K."/>
            <person name="Wedrychowicz H."/>
        </authorList>
    </citation>
    <scope>NUCLEOTIDE SEQUENCE [LARGE SCALE GENOMIC DNA]</scope>
    <source>
        <strain evidence="1 2">DSM 19980</strain>
    </source>
</reference>
<dbReference type="AlphaFoldDB" id="A0A1M4Y2W5"/>
<sequence length="343" mass="38269">MSWLTQQMARPARMPDYRISLQGEVITPRFRGRVESLRLTDRRGLEADQLDLVLTDDDGALALPPRGAELTLAIGWKGEALVERGVFIVDEVEHSGAPDKLSIRARSADMRGSLPGKRTQSWHQLTIDDIVTTIAKRHELTPKIGKHLGGIRVSHIDQTDESDLNFLTRLAERFDAVATVKAGNLLLIPAGAATTASGLEITPIQLRRQDGDQHRYVVTDRDSYTGVIAYWNDVSGAKRQEVIAGDDDNAKRLRPTYASSEDAIAAAQGEWQRLQRGHAEFTLSLAEGRPDLYPETPAWLLGWKREVEETPWLITEVIHDISDSAYTASLQFEIRNTDQQAPY</sequence>
<dbReference type="InterPro" id="IPR052726">
    <property type="entry name" value="Phage_Baseplate_Hub"/>
</dbReference>
<keyword evidence="2" id="KW-1185">Reference proteome</keyword>
<accession>A0A1M4Y2W5</accession>
<dbReference type="EMBL" id="FQUJ01000006">
    <property type="protein sequence ID" value="SHF00029.1"/>
    <property type="molecule type" value="Genomic_DNA"/>
</dbReference>
<organism evidence="1 2">
    <name type="scientific">Modicisalibacter ilicicola DSM 19980</name>
    <dbReference type="NCBI Taxonomy" id="1121942"/>
    <lineage>
        <taxon>Bacteria</taxon>
        <taxon>Pseudomonadati</taxon>
        <taxon>Pseudomonadota</taxon>
        <taxon>Gammaproteobacteria</taxon>
        <taxon>Oceanospirillales</taxon>
        <taxon>Halomonadaceae</taxon>
        <taxon>Modicisalibacter</taxon>
    </lineage>
</organism>
<evidence type="ECO:0000313" key="1">
    <source>
        <dbReference type="EMBL" id="SHF00029.1"/>
    </source>
</evidence>